<evidence type="ECO:0000313" key="3">
    <source>
        <dbReference type="Proteomes" id="UP000017861"/>
    </source>
</evidence>
<reference evidence="2 3" key="1">
    <citation type="journal article" date="2014" name="Genome Announc.">
        <title>Trypanosoma cruzi Clone Dm28c Draft Genome Sequence.</title>
        <authorList>
            <person name="Grisard E.C."/>
            <person name="Teixeira S.M."/>
            <person name="de Almeida L.G."/>
            <person name="Stoco P.H."/>
            <person name="Gerber A.L."/>
            <person name="Talavera-Lopez C."/>
            <person name="Lima O.C."/>
            <person name="Andersson B."/>
            <person name="de Vasconcelos A.T."/>
        </authorList>
    </citation>
    <scope>NUCLEOTIDE SEQUENCE [LARGE SCALE GENOMIC DNA]</scope>
    <source>
        <strain evidence="2 3">Dm28c</strain>
    </source>
</reference>
<gene>
    <name evidence="2" type="ORF">TCDM_08620</name>
</gene>
<evidence type="ECO:0000313" key="2">
    <source>
        <dbReference type="EMBL" id="ESS63531.1"/>
    </source>
</evidence>
<protein>
    <submittedName>
        <fullName evidence="2">Uncharacterized protein</fullName>
    </submittedName>
</protein>
<accession>V5D7X2</accession>
<dbReference type="AlphaFoldDB" id="V5D7X2"/>
<dbReference type="Proteomes" id="UP000017861">
    <property type="component" value="Unassembled WGS sequence"/>
</dbReference>
<dbReference type="EMBL" id="AYLP01000123">
    <property type="protein sequence ID" value="ESS63531.1"/>
    <property type="molecule type" value="Genomic_DNA"/>
</dbReference>
<dbReference type="VEuPathDB" id="TriTrypDB:TCDM_08620"/>
<evidence type="ECO:0000256" key="1">
    <source>
        <dbReference type="SAM" id="MobiDB-lite"/>
    </source>
</evidence>
<name>V5D7X2_TRYCR</name>
<feature type="region of interest" description="Disordered" evidence="1">
    <location>
        <begin position="533"/>
        <end position="554"/>
    </location>
</feature>
<organism evidence="2 3">
    <name type="scientific">Trypanosoma cruzi Dm28c</name>
    <dbReference type="NCBI Taxonomy" id="1416333"/>
    <lineage>
        <taxon>Eukaryota</taxon>
        <taxon>Discoba</taxon>
        <taxon>Euglenozoa</taxon>
        <taxon>Kinetoplastea</taxon>
        <taxon>Metakinetoplastina</taxon>
        <taxon>Trypanosomatida</taxon>
        <taxon>Trypanosomatidae</taxon>
        <taxon>Trypanosoma</taxon>
        <taxon>Schizotrypanum</taxon>
    </lineage>
</organism>
<dbReference type="OrthoDB" id="263620at2759"/>
<comment type="caution">
    <text evidence="2">The sequence shown here is derived from an EMBL/GenBank/DDBJ whole genome shotgun (WGS) entry which is preliminary data.</text>
</comment>
<sequence>MRVPRRASTAQDTRGGTFLFSSLPFDRRAFFVLFFNHAETEGTLCVCVCVVSVSMRRLHQTHIRRGEGAPLTFFFCVREEGVKLPDPPYALPTSPRFDAERSGAFNKAWLQHELPALKPLVRNSVYLPSKEELWRLPMHEGLEKIAERLPYHDVLRYIMDHNYFFLFKTLLNKPDAPLPHVMYEDFMKCRTFSSLQNPPEEQFALPPTLLRVLLCMAAYQCILDPHYFTTCQLLFRRLEQQQTMTSGVLSAWVYCCAASGRVDDALAHAKHMADHDVPFDETVFSLMQHPSVDPVAVEHCAVWHSAKGMLLQRRLGERLQTEYRSDSVAAHGMFVFYALTLSHVKKWEVVRAAVSLGVSLSERTLGLLVEVYAREKGLRCGPKTVRAFASLLARDGTVGHLLFVLLRARKNELLPEFQCLPRTVFSEAEKADILQCVERRARREDGFRAAIPLLRALVQEDDPRHFFHSLNRAVCGTNNRSSIGVDSSVNNGAAPVHALSDEQSLQFLVTSVRGLLREVDTLEKTSRREAVKTSRAAVRAERAPRDEKEEELRTLDESGIPAGVREIARIHLVEEAERAKRAARLRTAWVNPDGTL</sequence>
<proteinExistence type="predicted"/>